<reference evidence="7 8" key="1">
    <citation type="submission" date="2013-03" db="EMBL/GenBank/DDBJ databases">
        <title>The Genome Sequence of Cladophialophora yegresii CBS 114405.</title>
        <authorList>
            <consortium name="The Broad Institute Genomics Platform"/>
            <person name="Cuomo C."/>
            <person name="de Hoog S."/>
            <person name="Gorbushina A."/>
            <person name="Walker B."/>
            <person name="Young S.K."/>
            <person name="Zeng Q."/>
            <person name="Gargeya S."/>
            <person name="Fitzgerald M."/>
            <person name="Haas B."/>
            <person name="Abouelleil A."/>
            <person name="Allen A.W."/>
            <person name="Alvarado L."/>
            <person name="Arachchi H.M."/>
            <person name="Berlin A.M."/>
            <person name="Chapman S.B."/>
            <person name="Gainer-Dewar J."/>
            <person name="Goldberg J."/>
            <person name="Griggs A."/>
            <person name="Gujja S."/>
            <person name="Hansen M."/>
            <person name="Howarth C."/>
            <person name="Imamovic A."/>
            <person name="Ireland A."/>
            <person name="Larimer J."/>
            <person name="McCowan C."/>
            <person name="Murphy C."/>
            <person name="Pearson M."/>
            <person name="Poon T.W."/>
            <person name="Priest M."/>
            <person name="Roberts A."/>
            <person name="Saif S."/>
            <person name="Shea T."/>
            <person name="Sisk P."/>
            <person name="Sykes S."/>
            <person name="Wortman J."/>
            <person name="Nusbaum C."/>
            <person name="Birren B."/>
        </authorList>
    </citation>
    <scope>NUCLEOTIDE SEQUENCE [LARGE SCALE GENOMIC DNA]</scope>
    <source>
        <strain evidence="7 8">CBS 114405</strain>
    </source>
</reference>
<evidence type="ECO:0000256" key="6">
    <source>
        <dbReference type="SAM" id="Phobius"/>
    </source>
</evidence>
<evidence type="ECO:0000313" key="7">
    <source>
        <dbReference type="EMBL" id="EXJ60812.1"/>
    </source>
</evidence>
<dbReference type="EMBL" id="AMGW01000003">
    <property type="protein sequence ID" value="EXJ60812.1"/>
    <property type="molecule type" value="Genomic_DNA"/>
</dbReference>
<feature type="transmembrane region" description="Helical" evidence="6">
    <location>
        <begin position="217"/>
        <end position="238"/>
    </location>
</feature>
<proteinExistence type="predicted"/>
<comment type="subcellular location">
    <subcellularLocation>
        <location evidence="1">Cell membrane</location>
        <topology evidence="1">Multi-pass membrane protein</topology>
    </subcellularLocation>
</comment>
<dbReference type="InterPro" id="IPR036259">
    <property type="entry name" value="MFS_trans_sf"/>
</dbReference>
<sequence length="569" mass="62955">MVLQALKESWVMFTPVEKRNIAIYIVGIMLYKFGLEAFNGSVVALATNKYDYEAWLTDSTPRTFERVGLLTGLNQAFQCVGSILIAPLIKRWPTKLVLACAVMVFGVMTAILLIVDAGTGGRFKPDNWDDSHDEDDFGYYGNYNANGIIPIYCVSGIAYGMVELIRRVIPRDIVGGNVQKLRRMDSLVHIFYEISGTAGAFCTALALIPAFGNNYSFIITPIFFAAASCVWFFVSNLNYSKPLQEKGGNYLVAVGMGFFLFFQSIWTGFKIIFSSRKFIWLLPGYSFALYGHRYLENGIAPAVARRYLGNSAWSQIMVGGSNFGELLGAGFVFLFTNLVQTPMPWLRLDSLMLLIVWYLPYWYPVRGDVNEAWRVAGTFIPISFGWAAGDVSLAAFIQASLARLEAENTEVSALGAVMAFLYSTYIVIYAICSPLLGRYIDSVYASTGGSEGGGDIHRAIRNVGGVQFTVLMAVVLSSTFIPKGALSFNPKMLNDEVLDKDLGLDSGSEADGFADSMTEKERRQSVVQMKMDEQAEGRRQSVTRVTADINDTFSPDMHNIREEDGGLVR</sequence>
<feature type="transmembrane region" description="Helical" evidence="6">
    <location>
        <begin position="411"/>
        <end position="432"/>
    </location>
</feature>
<dbReference type="eggNOG" id="ENOG502QQNT">
    <property type="taxonomic scope" value="Eukaryota"/>
</dbReference>
<accession>W9VYA1</accession>
<evidence type="ECO:0000313" key="8">
    <source>
        <dbReference type="Proteomes" id="UP000019473"/>
    </source>
</evidence>
<gene>
    <name evidence="7" type="ORF">A1O7_04965</name>
</gene>
<dbReference type="PANTHER" id="PTHR23513">
    <property type="entry name" value="INTEGRAL MEMBRANE EFFLUX PROTEIN-RELATED"/>
    <property type="match status" value="1"/>
</dbReference>
<evidence type="ECO:0000256" key="1">
    <source>
        <dbReference type="ARBA" id="ARBA00004651"/>
    </source>
</evidence>
<feature type="transmembrane region" description="Helical" evidence="6">
    <location>
        <begin position="96"/>
        <end position="115"/>
    </location>
</feature>
<dbReference type="VEuPathDB" id="FungiDB:A1O7_04965"/>
<dbReference type="GO" id="GO:0005886">
    <property type="term" value="C:plasma membrane"/>
    <property type="evidence" value="ECO:0007669"/>
    <property type="project" value="UniProtKB-SubCell"/>
</dbReference>
<dbReference type="Gene3D" id="1.20.1250.20">
    <property type="entry name" value="MFS general substrate transporter like domains"/>
    <property type="match status" value="1"/>
</dbReference>
<dbReference type="GeneID" id="19179550"/>
<dbReference type="Proteomes" id="UP000019473">
    <property type="component" value="Unassembled WGS sequence"/>
</dbReference>
<feature type="transmembrane region" description="Helical" evidence="6">
    <location>
        <begin position="278"/>
        <end position="295"/>
    </location>
</feature>
<dbReference type="HOGENOM" id="CLU_023742_0_0_1"/>
<dbReference type="PANTHER" id="PTHR23513:SF6">
    <property type="entry name" value="MAJOR FACILITATOR SUPERFAMILY ASSOCIATED DOMAIN-CONTAINING PROTEIN"/>
    <property type="match status" value="1"/>
</dbReference>
<keyword evidence="4 6" id="KW-1133">Transmembrane helix</keyword>
<dbReference type="SUPFAM" id="SSF103473">
    <property type="entry name" value="MFS general substrate transporter"/>
    <property type="match status" value="1"/>
</dbReference>
<dbReference type="RefSeq" id="XP_007757165.1">
    <property type="nucleotide sequence ID" value="XM_007758975.1"/>
</dbReference>
<organism evidence="7 8">
    <name type="scientific">Cladophialophora yegresii CBS 114405</name>
    <dbReference type="NCBI Taxonomy" id="1182544"/>
    <lineage>
        <taxon>Eukaryota</taxon>
        <taxon>Fungi</taxon>
        <taxon>Dikarya</taxon>
        <taxon>Ascomycota</taxon>
        <taxon>Pezizomycotina</taxon>
        <taxon>Eurotiomycetes</taxon>
        <taxon>Chaetothyriomycetidae</taxon>
        <taxon>Chaetothyriales</taxon>
        <taxon>Herpotrichiellaceae</taxon>
        <taxon>Cladophialophora</taxon>
    </lineage>
</organism>
<evidence type="ECO:0000256" key="5">
    <source>
        <dbReference type="ARBA" id="ARBA00023136"/>
    </source>
</evidence>
<keyword evidence="5 6" id="KW-0472">Membrane</keyword>
<evidence type="ECO:0000256" key="3">
    <source>
        <dbReference type="ARBA" id="ARBA00022692"/>
    </source>
</evidence>
<feature type="transmembrane region" description="Helical" evidence="6">
    <location>
        <begin position="345"/>
        <end position="363"/>
    </location>
</feature>
<keyword evidence="8" id="KW-1185">Reference proteome</keyword>
<comment type="caution">
    <text evidence="7">The sequence shown here is derived from an EMBL/GenBank/DDBJ whole genome shotgun (WGS) entry which is preliminary data.</text>
</comment>
<dbReference type="AlphaFoldDB" id="W9VYA1"/>
<feature type="transmembrane region" description="Helical" evidence="6">
    <location>
        <begin position="190"/>
        <end position="211"/>
    </location>
</feature>
<protein>
    <recommendedName>
        <fullName evidence="9">Major facilitator superfamily (MFS) profile domain-containing protein</fullName>
    </recommendedName>
</protein>
<evidence type="ECO:0008006" key="9">
    <source>
        <dbReference type="Google" id="ProtNLM"/>
    </source>
</evidence>
<keyword evidence="2" id="KW-1003">Cell membrane</keyword>
<feature type="transmembrane region" description="Helical" evidence="6">
    <location>
        <begin position="149"/>
        <end position="169"/>
    </location>
</feature>
<keyword evidence="3 6" id="KW-0812">Transmembrane</keyword>
<feature type="transmembrane region" description="Helical" evidence="6">
    <location>
        <begin position="250"/>
        <end position="272"/>
    </location>
</feature>
<feature type="transmembrane region" description="Helical" evidence="6">
    <location>
        <begin position="67"/>
        <end position="89"/>
    </location>
</feature>
<dbReference type="OrthoDB" id="5344169at2759"/>
<evidence type="ECO:0000256" key="4">
    <source>
        <dbReference type="ARBA" id="ARBA00022989"/>
    </source>
</evidence>
<feature type="transmembrane region" description="Helical" evidence="6">
    <location>
        <begin position="316"/>
        <end position="339"/>
    </location>
</feature>
<name>W9VYA1_9EURO</name>
<feature type="transmembrane region" description="Helical" evidence="6">
    <location>
        <begin position="21"/>
        <end position="47"/>
    </location>
</feature>
<feature type="transmembrane region" description="Helical" evidence="6">
    <location>
        <begin position="375"/>
        <end position="399"/>
    </location>
</feature>
<evidence type="ECO:0000256" key="2">
    <source>
        <dbReference type="ARBA" id="ARBA00022475"/>
    </source>
</evidence>